<dbReference type="EMBL" id="JAWJAY010000001">
    <property type="protein sequence ID" value="MDV2884932.1"/>
    <property type="molecule type" value="Genomic_DNA"/>
</dbReference>
<dbReference type="InterPro" id="IPR037523">
    <property type="entry name" value="VOC_core"/>
</dbReference>
<keyword evidence="2" id="KW-0560">Oxidoreductase</keyword>
<organism evidence="2 3">
    <name type="scientific">Alkalihalophilus pseudofirmus</name>
    <name type="common">Bacillus pseudofirmus</name>
    <dbReference type="NCBI Taxonomy" id="79885"/>
    <lineage>
        <taxon>Bacteria</taxon>
        <taxon>Bacillati</taxon>
        <taxon>Bacillota</taxon>
        <taxon>Bacilli</taxon>
        <taxon>Bacillales</taxon>
        <taxon>Bacillaceae</taxon>
        <taxon>Alkalihalophilus</taxon>
    </lineage>
</organism>
<dbReference type="SUPFAM" id="SSF54593">
    <property type="entry name" value="Glyoxalase/Bleomycin resistance protein/Dihydroxybiphenyl dioxygenase"/>
    <property type="match status" value="1"/>
</dbReference>
<dbReference type="InterPro" id="IPR029068">
    <property type="entry name" value="Glyas_Bleomycin-R_OHBP_Dase"/>
</dbReference>
<dbReference type="GO" id="GO:0051213">
    <property type="term" value="F:dioxygenase activity"/>
    <property type="evidence" value="ECO:0007669"/>
    <property type="project" value="UniProtKB-KW"/>
</dbReference>
<accession>A0AAJ2NKU3</accession>
<comment type="caution">
    <text evidence="2">The sequence shown here is derived from an EMBL/GenBank/DDBJ whole genome shotgun (WGS) entry which is preliminary data.</text>
</comment>
<evidence type="ECO:0000313" key="3">
    <source>
        <dbReference type="Proteomes" id="UP001285636"/>
    </source>
</evidence>
<dbReference type="PROSITE" id="PS51819">
    <property type="entry name" value="VOC"/>
    <property type="match status" value="1"/>
</dbReference>
<sequence>MKFTNITLLTNNLGELKQFYSEVLELPLLNEDQTSFVIQIGTSAVTFKQADTKENPVYHFAVNIPSNTFQEAKSWLKPRVELNKENGADEVFFESWNAHALYFEDPSGNIVEFIARHELENEVDHRFSIEDLLYISEIGIVVDEVVPFVRKLNEIGIPNWKEDSEALTPAGDEHGLFITVKEGRRWFFTNKEAHFFPLEVSVEGMGRFFFRKEQGKVMIENEEEE</sequence>
<keyword evidence="2" id="KW-0223">Dioxygenase</keyword>
<dbReference type="RefSeq" id="WP_323466359.1">
    <property type="nucleotide sequence ID" value="NZ_CP144224.1"/>
</dbReference>
<evidence type="ECO:0000259" key="1">
    <source>
        <dbReference type="PROSITE" id="PS51819"/>
    </source>
</evidence>
<dbReference type="AlphaFoldDB" id="A0AAJ2NKU3"/>
<gene>
    <name evidence="2" type="ORF">RYX45_07055</name>
</gene>
<reference evidence="2" key="1">
    <citation type="submission" date="2023-10" db="EMBL/GenBank/DDBJ databases">
        <title>Screening of Alkalihalophilus pseudofirmusBZ-TG-HK211 and Its Alleviation of Salt Stress on Rapeseed Growth.</title>
        <authorList>
            <person name="Zhao B."/>
            <person name="Guo T."/>
        </authorList>
    </citation>
    <scope>NUCLEOTIDE SEQUENCE</scope>
    <source>
        <strain evidence="2">BZ-TG-HK211</strain>
    </source>
</reference>
<name>A0AAJ2NKU3_ALKPS</name>
<dbReference type="Gene3D" id="3.10.180.10">
    <property type="entry name" value="2,3-Dihydroxybiphenyl 1,2-Dioxygenase, domain 1"/>
    <property type="match status" value="1"/>
</dbReference>
<protein>
    <submittedName>
        <fullName evidence="2">Ring-cleaving dioxygenase</fullName>
    </submittedName>
</protein>
<dbReference type="Proteomes" id="UP001285636">
    <property type="component" value="Unassembled WGS sequence"/>
</dbReference>
<evidence type="ECO:0000313" key="2">
    <source>
        <dbReference type="EMBL" id="MDV2884932.1"/>
    </source>
</evidence>
<feature type="domain" description="VOC" evidence="1">
    <location>
        <begin position="2"/>
        <end position="116"/>
    </location>
</feature>
<proteinExistence type="predicted"/>